<gene>
    <name evidence="1" type="ORF">WMW72_33980</name>
</gene>
<dbReference type="RefSeq" id="WP_341420029.1">
    <property type="nucleotide sequence ID" value="NZ_JBBPCC010000038.1"/>
</dbReference>
<keyword evidence="2" id="KW-1185">Reference proteome</keyword>
<dbReference type="Gene3D" id="3.40.220.10">
    <property type="entry name" value="Leucine Aminopeptidase, subunit E, domain 1"/>
    <property type="match status" value="1"/>
</dbReference>
<comment type="caution">
    <text evidence="1">The sequence shown here is derived from an EMBL/GenBank/DDBJ whole genome shotgun (WGS) entry which is preliminary data.</text>
</comment>
<reference evidence="1 2" key="1">
    <citation type="submission" date="2024-04" db="EMBL/GenBank/DDBJ databases">
        <title>draft genome sequnece of Paenibacillus filicis.</title>
        <authorList>
            <person name="Kim D.-U."/>
        </authorList>
    </citation>
    <scope>NUCLEOTIDE SEQUENCE [LARGE SCALE GENOMIC DNA]</scope>
    <source>
        <strain evidence="1 2">KACC14197</strain>
    </source>
</reference>
<accession>A0ABU9DXP6</accession>
<proteinExistence type="predicted"/>
<dbReference type="InterPro" id="IPR043472">
    <property type="entry name" value="Macro_dom-like"/>
</dbReference>
<name>A0ABU9DXP6_9BACL</name>
<sequence>MKFELVLVDTNKELCCELQHSFESLEGVSIVHGSFTDVEDWDCLITPGNSYGIMDGGFDLRAAKFFGPELEPRVRSNIFAVHAGIQPVGTSLIVPTDNQNHPFLSYTPTMRVPMPIVGTINVFLAMKAALQTISHHNDFAGGKWRIRKVICPGLGTATGHVSYEVAAYQMRLAYDVVSDPIARSTWEKVEEFERQLVRRPSCVNPT</sequence>
<evidence type="ECO:0000313" key="1">
    <source>
        <dbReference type="EMBL" id="MEK8132903.1"/>
    </source>
</evidence>
<organism evidence="1 2">
    <name type="scientific">Paenibacillus filicis</name>
    <dbReference type="NCBI Taxonomy" id="669464"/>
    <lineage>
        <taxon>Bacteria</taxon>
        <taxon>Bacillati</taxon>
        <taxon>Bacillota</taxon>
        <taxon>Bacilli</taxon>
        <taxon>Bacillales</taxon>
        <taxon>Paenibacillaceae</taxon>
        <taxon>Paenibacillus</taxon>
    </lineage>
</organism>
<dbReference type="SUPFAM" id="SSF52949">
    <property type="entry name" value="Macro domain-like"/>
    <property type="match status" value="1"/>
</dbReference>
<evidence type="ECO:0000313" key="2">
    <source>
        <dbReference type="Proteomes" id="UP001469365"/>
    </source>
</evidence>
<evidence type="ECO:0008006" key="3">
    <source>
        <dbReference type="Google" id="ProtNLM"/>
    </source>
</evidence>
<dbReference type="EMBL" id="JBBPCC010000038">
    <property type="protein sequence ID" value="MEK8132903.1"/>
    <property type="molecule type" value="Genomic_DNA"/>
</dbReference>
<protein>
    <recommendedName>
        <fullName evidence="3">Macro domain-containing protein</fullName>
    </recommendedName>
</protein>
<dbReference type="Proteomes" id="UP001469365">
    <property type="component" value="Unassembled WGS sequence"/>
</dbReference>